<name>A0AAU9K4T3_9CILI</name>
<protein>
    <submittedName>
        <fullName evidence="2">Uncharacterized protein</fullName>
    </submittedName>
</protein>
<reference evidence="2" key="1">
    <citation type="submission" date="2021-09" db="EMBL/GenBank/DDBJ databases">
        <authorList>
            <consortium name="AG Swart"/>
            <person name="Singh M."/>
            <person name="Singh A."/>
            <person name="Seah K."/>
            <person name="Emmerich C."/>
        </authorList>
    </citation>
    <scope>NUCLEOTIDE SEQUENCE</scope>
    <source>
        <strain evidence="2">ATCC30299</strain>
    </source>
</reference>
<feature type="region of interest" description="Disordered" evidence="1">
    <location>
        <begin position="92"/>
        <end position="141"/>
    </location>
</feature>
<feature type="compositionally biased region" description="Polar residues" evidence="1">
    <location>
        <begin position="104"/>
        <end position="123"/>
    </location>
</feature>
<gene>
    <name evidence="2" type="ORF">BSTOLATCC_MIC55842</name>
</gene>
<proteinExistence type="predicted"/>
<feature type="compositionally biased region" description="Low complexity" evidence="1">
    <location>
        <begin position="92"/>
        <end position="103"/>
    </location>
</feature>
<evidence type="ECO:0000256" key="1">
    <source>
        <dbReference type="SAM" id="MobiDB-lite"/>
    </source>
</evidence>
<keyword evidence="3" id="KW-1185">Reference proteome</keyword>
<dbReference type="AlphaFoldDB" id="A0AAU9K4T3"/>
<dbReference type="Proteomes" id="UP001162131">
    <property type="component" value="Unassembled WGS sequence"/>
</dbReference>
<evidence type="ECO:0000313" key="3">
    <source>
        <dbReference type="Proteomes" id="UP001162131"/>
    </source>
</evidence>
<sequence length="226" mass="26024">MIFGKGKEKHSLKKFQGNGYSKVLELFHQKFLESKLKDEKGSTKVIALQEKKITHLNLTEELEKQIQPRRFSLENTKSSSILKKSASNFLKSSKNLRRNSSSNPQKLPSISSYKSHTETSIPKSRQKQRINAFPNRRNSSVHHKYSNFKKSAIRASETKTFWKTPVEATENKVKPYKIDESCNASLGSNWQNQTHSSSSRSSTSLECQDLSYDYIYDRKCYSFISP</sequence>
<accession>A0AAU9K4T3</accession>
<dbReference type="EMBL" id="CAJZBQ010000054">
    <property type="protein sequence ID" value="CAG9332396.1"/>
    <property type="molecule type" value="Genomic_DNA"/>
</dbReference>
<organism evidence="2 3">
    <name type="scientific">Blepharisma stoltei</name>
    <dbReference type="NCBI Taxonomy" id="1481888"/>
    <lineage>
        <taxon>Eukaryota</taxon>
        <taxon>Sar</taxon>
        <taxon>Alveolata</taxon>
        <taxon>Ciliophora</taxon>
        <taxon>Postciliodesmatophora</taxon>
        <taxon>Heterotrichea</taxon>
        <taxon>Heterotrichida</taxon>
        <taxon>Blepharismidae</taxon>
        <taxon>Blepharisma</taxon>
    </lineage>
</organism>
<evidence type="ECO:0000313" key="2">
    <source>
        <dbReference type="EMBL" id="CAG9332396.1"/>
    </source>
</evidence>
<comment type="caution">
    <text evidence="2">The sequence shown here is derived from an EMBL/GenBank/DDBJ whole genome shotgun (WGS) entry which is preliminary data.</text>
</comment>